<organism evidence="1 2">
    <name type="scientific">Sporothrix curviconia</name>
    <dbReference type="NCBI Taxonomy" id="1260050"/>
    <lineage>
        <taxon>Eukaryota</taxon>
        <taxon>Fungi</taxon>
        <taxon>Dikarya</taxon>
        <taxon>Ascomycota</taxon>
        <taxon>Pezizomycotina</taxon>
        <taxon>Sordariomycetes</taxon>
        <taxon>Sordariomycetidae</taxon>
        <taxon>Ophiostomatales</taxon>
        <taxon>Ophiostomataceae</taxon>
        <taxon>Sporothrix</taxon>
    </lineage>
</organism>
<evidence type="ECO:0000313" key="1">
    <source>
        <dbReference type="EMBL" id="CAK7212187.1"/>
    </source>
</evidence>
<reference evidence="1 2" key="1">
    <citation type="submission" date="2024-01" db="EMBL/GenBank/DDBJ databases">
        <authorList>
            <person name="Allen C."/>
            <person name="Tagirdzhanova G."/>
        </authorList>
    </citation>
    <scope>NUCLEOTIDE SEQUENCE [LARGE SCALE GENOMIC DNA]</scope>
</reference>
<gene>
    <name evidence="1" type="ORF">SCUCBS95973_001357</name>
</gene>
<dbReference type="Proteomes" id="UP001642405">
    <property type="component" value="Unassembled WGS sequence"/>
</dbReference>
<proteinExistence type="predicted"/>
<protein>
    <submittedName>
        <fullName evidence="1">Uncharacterized protein</fullName>
    </submittedName>
</protein>
<evidence type="ECO:0000313" key="2">
    <source>
        <dbReference type="Proteomes" id="UP001642405"/>
    </source>
</evidence>
<accession>A0ABP0AY47</accession>
<name>A0ABP0AY47_9PEZI</name>
<keyword evidence="2" id="KW-1185">Reference proteome</keyword>
<dbReference type="EMBL" id="CAWUHB010000005">
    <property type="protein sequence ID" value="CAK7212187.1"/>
    <property type="molecule type" value="Genomic_DNA"/>
</dbReference>
<comment type="caution">
    <text evidence="1">The sequence shown here is derived from an EMBL/GenBank/DDBJ whole genome shotgun (WGS) entry which is preliminary data.</text>
</comment>
<sequence length="130" mass="14014">MCPNIRANDTDTFFFDAAGSAPTESETGMSLSLHRPATGQQLGHAHIRLSLDIRSPLDATVDALEVALREDFVGLARGEPTAFVVLPPGGRQPLTVAWQTDPVSATRFHPDCIAAVRDAAHSVLVQRSRR</sequence>